<name>A0ABT2ZXR3_9RHOB</name>
<evidence type="ECO:0000313" key="3">
    <source>
        <dbReference type="Proteomes" id="UP001526166"/>
    </source>
</evidence>
<feature type="compositionally biased region" description="Polar residues" evidence="1">
    <location>
        <begin position="68"/>
        <end position="82"/>
    </location>
</feature>
<feature type="region of interest" description="Disordered" evidence="1">
    <location>
        <begin position="52"/>
        <end position="82"/>
    </location>
</feature>
<accession>A0ABT2ZXR3</accession>
<evidence type="ECO:0000256" key="1">
    <source>
        <dbReference type="SAM" id="MobiDB-lite"/>
    </source>
</evidence>
<comment type="caution">
    <text evidence="2">The sequence shown here is derived from an EMBL/GenBank/DDBJ whole genome shotgun (WGS) entry which is preliminary data.</text>
</comment>
<dbReference type="EMBL" id="JAOWKW010000004">
    <property type="protein sequence ID" value="MCV2878319.1"/>
    <property type="molecule type" value="Genomic_DNA"/>
</dbReference>
<dbReference type="RefSeq" id="WP_263847356.1">
    <property type="nucleotide sequence ID" value="NZ_JAOWKW010000004.1"/>
</dbReference>
<protein>
    <submittedName>
        <fullName evidence="2">Uncharacterized protein</fullName>
    </submittedName>
</protein>
<keyword evidence="3" id="KW-1185">Reference proteome</keyword>
<organism evidence="2 3">
    <name type="scientific">Sedimentimonas flavescens</name>
    <dbReference type="NCBI Taxonomy" id="2851012"/>
    <lineage>
        <taxon>Bacteria</taxon>
        <taxon>Pseudomonadati</taxon>
        <taxon>Pseudomonadota</taxon>
        <taxon>Alphaproteobacteria</taxon>
        <taxon>Rhodobacterales</taxon>
        <taxon>Rhodobacter group</taxon>
        <taxon>Sedimentimonas</taxon>
    </lineage>
</organism>
<proteinExistence type="predicted"/>
<sequence length="82" mass="8974">MIAVERRKPNADNIRTPKKNELPLKTTFKQKAGTVQTTCPEPASAGFFRRPTDAAAPQPASCAKNRRNLTNAHKTAKTTVGR</sequence>
<dbReference type="Proteomes" id="UP001526166">
    <property type="component" value="Unassembled WGS sequence"/>
</dbReference>
<gene>
    <name evidence="2" type="ORF">OE699_05580</name>
</gene>
<reference evidence="2 3" key="1">
    <citation type="submission" date="2022-10" db="EMBL/GenBank/DDBJ databases">
        <title>Sinirhodobacter sp. nov., isolated from ocean surface sediments.</title>
        <authorList>
            <person name="He W."/>
            <person name="Wang L."/>
            <person name="Zhang D.-F."/>
        </authorList>
    </citation>
    <scope>NUCLEOTIDE SEQUENCE [LARGE SCALE GENOMIC DNA]</scope>
    <source>
        <strain evidence="2 3">WL0115</strain>
    </source>
</reference>
<evidence type="ECO:0000313" key="2">
    <source>
        <dbReference type="EMBL" id="MCV2878319.1"/>
    </source>
</evidence>